<keyword evidence="3" id="KW-1185">Reference proteome</keyword>
<feature type="region of interest" description="Disordered" evidence="1">
    <location>
        <begin position="92"/>
        <end position="113"/>
    </location>
</feature>
<dbReference type="Proteomes" id="UP000586095">
    <property type="component" value="Unassembled WGS sequence"/>
</dbReference>
<protein>
    <submittedName>
        <fullName evidence="2">Uncharacterized protein</fullName>
    </submittedName>
</protein>
<name>A0A852RBL4_9MICO</name>
<accession>A0A852RBL4</accession>
<evidence type="ECO:0000313" key="3">
    <source>
        <dbReference type="Proteomes" id="UP000586095"/>
    </source>
</evidence>
<proteinExistence type="predicted"/>
<evidence type="ECO:0000256" key="1">
    <source>
        <dbReference type="SAM" id="MobiDB-lite"/>
    </source>
</evidence>
<reference evidence="2 3" key="1">
    <citation type="submission" date="2020-07" db="EMBL/GenBank/DDBJ databases">
        <title>Sequencing the genomes of 1000 actinobacteria strains.</title>
        <authorList>
            <person name="Klenk H.-P."/>
        </authorList>
    </citation>
    <scope>NUCLEOTIDE SEQUENCE [LARGE SCALE GENOMIC DNA]</scope>
    <source>
        <strain evidence="2 3">DSM 17380</strain>
    </source>
</reference>
<dbReference type="EMBL" id="JACCBD010000001">
    <property type="protein sequence ID" value="NYD26756.1"/>
    <property type="molecule type" value="Genomic_DNA"/>
</dbReference>
<dbReference type="AlphaFoldDB" id="A0A852RBL4"/>
<sequence length="113" mass="11448">MSAQPIVVVIVVVIGSWPDASGVARRGTGARPAGCGWNPLGHAAGGVDADIGSHRSRRVDELDPRAALKPRERPGAPGASFLAGIVEAPLGGGDSGVQQPGHTGVRWLPHLPA</sequence>
<comment type="caution">
    <text evidence="2">The sequence shown here is derived from an EMBL/GenBank/DDBJ whole genome shotgun (WGS) entry which is preliminary data.</text>
</comment>
<dbReference type="RefSeq" id="WP_185986867.1">
    <property type="nucleotide sequence ID" value="NZ_BAAALZ010000001.1"/>
</dbReference>
<evidence type="ECO:0000313" key="2">
    <source>
        <dbReference type="EMBL" id="NYD26756.1"/>
    </source>
</evidence>
<organism evidence="2 3">
    <name type="scientific">Leucobacter aridicollis</name>
    <dbReference type="NCBI Taxonomy" id="283878"/>
    <lineage>
        <taxon>Bacteria</taxon>
        <taxon>Bacillati</taxon>
        <taxon>Actinomycetota</taxon>
        <taxon>Actinomycetes</taxon>
        <taxon>Micrococcales</taxon>
        <taxon>Microbacteriaceae</taxon>
        <taxon>Leucobacter</taxon>
    </lineage>
</organism>
<gene>
    <name evidence="2" type="ORF">BJ960_001559</name>
</gene>